<reference evidence="2" key="1">
    <citation type="submission" date="2022-04" db="EMBL/GenBank/DDBJ databases">
        <title>Roseomonas acroporae sp. nov., isolated from coral Acropora digitifera.</title>
        <authorList>
            <person name="Sun H."/>
        </authorList>
    </citation>
    <scope>NUCLEOTIDE SEQUENCE</scope>
    <source>
        <strain evidence="2">NAR14</strain>
    </source>
</reference>
<feature type="compositionally biased region" description="Low complexity" evidence="1">
    <location>
        <begin position="9"/>
        <end position="20"/>
    </location>
</feature>
<evidence type="ECO:0000256" key="1">
    <source>
        <dbReference type="SAM" id="MobiDB-lite"/>
    </source>
</evidence>
<feature type="region of interest" description="Disordered" evidence="1">
    <location>
        <begin position="1"/>
        <end position="32"/>
    </location>
</feature>
<dbReference type="EMBL" id="JALPRX010000054">
    <property type="protein sequence ID" value="MCK8785221.1"/>
    <property type="molecule type" value="Genomic_DNA"/>
</dbReference>
<organism evidence="2 3">
    <name type="scientific">Roseomonas acroporae</name>
    <dbReference type="NCBI Taxonomy" id="2937791"/>
    <lineage>
        <taxon>Bacteria</taxon>
        <taxon>Pseudomonadati</taxon>
        <taxon>Pseudomonadota</taxon>
        <taxon>Alphaproteobacteria</taxon>
        <taxon>Acetobacterales</taxon>
        <taxon>Roseomonadaceae</taxon>
        <taxon>Roseomonas</taxon>
    </lineage>
</organism>
<evidence type="ECO:0000313" key="3">
    <source>
        <dbReference type="Proteomes" id="UP001139516"/>
    </source>
</evidence>
<name>A0A9X1YFE1_9PROT</name>
<protein>
    <submittedName>
        <fullName evidence="2">Uncharacterized protein</fullName>
    </submittedName>
</protein>
<evidence type="ECO:0000313" key="2">
    <source>
        <dbReference type="EMBL" id="MCK8785221.1"/>
    </source>
</evidence>
<keyword evidence="3" id="KW-1185">Reference proteome</keyword>
<proteinExistence type="predicted"/>
<feature type="compositionally biased region" description="Basic and acidic residues" evidence="1">
    <location>
        <begin position="22"/>
        <end position="32"/>
    </location>
</feature>
<dbReference type="RefSeq" id="WP_248667345.1">
    <property type="nucleotide sequence ID" value="NZ_JALPRX010000054.1"/>
</dbReference>
<dbReference type="AlphaFoldDB" id="A0A9X1YFE1"/>
<dbReference type="Proteomes" id="UP001139516">
    <property type="component" value="Unassembled WGS sequence"/>
</dbReference>
<accession>A0A9X1YFE1</accession>
<comment type="caution">
    <text evidence="2">The sequence shown here is derived from an EMBL/GenBank/DDBJ whole genome shotgun (WGS) entry which is preliminary data.</text>
</comment>
<gene>
    <name evidence="2" type="ORF">M0638_12580</name>
</gene>
<sequence length="73" mass="7256">MGGGGTTVAAQPSAAQQAATAEEEKAKRDAEIKAQEAAARLAADNAATAQRLRGRFALLSGSEAGYPAKLGGV</sequence>